<reference evidence="2 3" key="1">
    <citation type="submission" date="2019-03" db="EMBL/GenBank/DDBJ databases">
        <title>First draft genome of Liparis tanakae, snailfish: a comprehensive survey of snailfish specific genes.</title>
        <authorList>
            <person name="Kim W."/>
            <person name="Song I."/>
            <person name="Jeong J.-H."/>
            <person name="Kim D."/>
            <person name="Kim S."/>
            <person name="Ryu S."/>
            <person name="Song J.Y."/>
            <person name="Lee S.K."/>
        </authorList>
    </citation>
    <scope>NUCLEOTIDE SEQUENCE [LARGE SCALE GENOMIC DNA]</scope>
    <source>
        <tissue evidence="2">Muscle</tissue>
    </source>
</reference>
<feature type="region of interest" description="Disordered" evidence="1">
    <location>
        <begin position="1"/>
        <end position="26"/>
    </location>
</feature>
<protein>
    <submittedName>
        <fullName evidence="2">Uncharacterized protein</fullName>
    </submittedName>
</protein>
<name>A0A4Z2J4X2_9TELE</name>
<dbReference type="EMBL" id="SRLO01000024">
    <property type="protein sequence ID" value="TNN84738.1"/>
    <property type="molecule type" value="Genomic_DNA"/>
</dbReference>
<accession>A0A4Z2J4X2</accession>
<organism evidence="2 3">
    <name type="scientific">Liparis tanakae</name>
    <name type="common">Tanaka's snailfish</name>
    <dbReference type="NCBI Taxonomy" id="230148"/>
    <lineage>
        <taxon>Eukaryota</taxon>
        <taxon>Metazoa</taxon>
        <taxon>Chordata</taxon>
        <taxon>Craniata</taxon>
        <taxon>Vertebrata</taxon>
        <taxon>Euteleostomi</taxon>
        <taxon>Actinopterygii</taxon>
        <taxon>Neopterygii</taxon>
        <taxon>Teleostei</taxon>
        <taxon>Neoteleostei</taxon>
        <taxon>Acanthomorphata</taxon>
        <taxon>Eupercaria</taxon>
        <taxon>Perciformes</taxon>
        <taxon>Cottioidei</taxon>
        <taxon>Cottales</taxon>
        <taxon>Liparidae</taxon>
        <taxon>Liparis</taxon>
    </lineage>
</organism>
<dbReference type="Proteomes" id="UP000314294">
    <property type="component" value="Unassembled WGS sequence"/>
</dbReference>
<keyword evidence="3" id="KW-1185">Reference proteome</keyword>
<evidence type="ECO:0000313" key="3">
    <source>
        <dbReference type="Proteomes" id="UP000314294"/>
    </source>
</evidence>
<gene>
    <name evidence="2" type="ORF">EYF80_004783</name>
</gene>
<evidence type="ECO:0000313" key="2">
    <source>
        <dbReference type="EMBL" id="TNN84738.1"/>
    </source>
</evidence>
<comment type="caution">
    <text evidence="2">The sequence shown here is derived from an EMBL/GenBank/DDBJ whole genome shotgun (WGS) entry which is preliminary data.</text>
</comment>
<evidence type="ECO:0000256" key="1">
    <source>
        <dbReference type="SAM" id="MobiDB-lite"/>
    </source>
</evidence>
<dbReference type="AlphaFoldDB" id="A0A4Z2J4X2"/>
<sequence length="134" mass="15596">MDGERGSVDVKTQMKEERETSSRDLELSLRQRAASNEKAERAQGFRLVDDTRREVLTGSKERERGSISSRNKVELRSVRKPPLPVGYLGFEETLHSETMFIRRQEERFLRRSREFRQTKEAKEALNVSLLPDDG</sequence>
<proteinExistence type="predicted"/>